<keyword evidence="3" id="KW-0804">Transcription</keyword>
<dbReference type="Gene3D" id="1.10.10.10">
    <property type="entry name" value="Winged helix-like DNA-binding domain superfamily/Winged helix DNA-binding domain"/>
    <property type="match status" value="1"/>
</dbReference>
<accession>A0ABS9EQ76</accession>
<name>A0ABS9EQ76_9BACT</name>
<dbReference type="InterPro" id="IPR011711">
    <property type="entry name" value="GntR_C"/>
</dbReference>
<evidence type="ECO:0000313" key="6">
    <source>
        <dbReference type="Proteomes" id="UP001200430"/>
    </source>
</evidence>
<comment type="caution">
    <text evidence="5">The sequence shown here is derived from an EMBL/GenBank/DDBJ whole genome shotgun (WGS) entry which is preliminary data.</text>
</comment>
<dbReference type="EMBL" id="JAKGUD010000007">
    <property type="protein sequence ID" value="MCF4142676.1"/>
    <property type="molecule type" value="Genomic_DNA"/>
</dbReference>
<dbReference type="CDD" id="cd07377">
    <property type="entry name" value="WHTH_GntR"/>
    <property type="match status" value="1"/>
</dbReference>
<dbReference type="Pfam" id="PF07729">
    <property type="entry name" value="FCD"/>
    <property type="match status" value="1"/>
</dbReference>
<dbReference type="InterPro" id="IPR000524">
    <property type="entry name" value="Tscrpt_reg_HTH_GntR"/>
</dbReference>
<protein>
    <submittedName>
        <fullName evidence="5">GntR family transcriptional regulator</fullName>
    </submittedName>
</protein>
<keyword evidence="1" id="KW-0805">Transcription regulation</keyword>
<keyword evidence="2" id="KW-0238">DNA-binding</keyword>
<sequence>MASFIKKPKNNIRLADQAADRIREMIISEELPMGEPIAEIPLSNAFGMSRTPIREAISQLEQEGLLKTIPGRGAFVAEITIQDIHEINELRRVLEPLAIESAIEEITDQEICQQHKIWLNFKHQYDKTDKCPKSDLLAIEDHKLHELFSKKCKNKRLRNFLNILRIQTLRYMSAYWSTEEYVNEIIDQHIEILESLKSRDLERAQKAIKKHIKFNRKFYSFN</sequence>
<dbReference type="PROSITE" id="PS50949">
    <property type="entry name" value="HTH_GNTR"/>
    <property type="match status" value="1"/>
</dbReference>
<dbReference type="InterPro" id="IPR008920">
    <property type="entry name" value="TF_FadR/GntR_C"/>
</dbReference>
<organism evidence="5 6">
    <name type="scientific">Dethiosulfovibrio marinus</name>
    <dbReference type="NCBI Taxonomy" id="133532"/>
    <lineage>
        <taxon>Bacteria</taxon>
        <taxon>Thermotogati</taxon>
        <taxon>Synergistota</taxon>
        <taxon>Synergistia</taxon>
        <taxon>Synergistales</taxon>
        <taxon>Dethiosulfovibrionaceae</taxon>
        <taxon>Dethiosulfovibrio</taxon>
    </lineage>
</organism>
<dbReference type="PRINTS" id="PR00035">
    <property type="entry name" value="HTHGNTR"/>
</dbReference>
<reference evidence="5 6" key="1">
    <citation type="submission" date="2022-01" db="EMBL/GenBank/DDBJ databases">
        <title>Dethiosulfovibrio faecalis sp. nov., a novel proteolytic, non-sulfur-reducing bacterium isolated from a marine aquaculture solid waste bioreactor.</title>
        <authorList>
            <person name="Grabowski S."/>
            <person name="Apolinario E."/>
            <person name="Schneider N."/>
            <person name="Marshall C.W."/>
            <person name="Sowers K.R."/>
        </authorList>
    </citation>
    <scope>NUCLEOTIDE SEQUENCE [LARGE SCALE GENOMIC DNA]</scope>
    <source>
        <strain evidence="5 6">DSM 12537</strain>
    </source>
</reference>
<dbReference type="PANTHER" id="PTHR43537:SF24">
    <property type="entry name" value="GLUCONATE OPERON TRANSCRIPTIONAL REPRESSOR"/>
    <property type="match status" value="1"/>
</dbReference>
<evidence type="ECO:0000256" key="3">
    <source>
        <dbReference type="ARBA" id="ARBA00023163"/>
    </source>
</evidence>
<dbReference type="SMART" id="SM00345">
    <property type="entry name" value="HTH_GNTR"/>
    <property type="match status" value="1"/>
</dbReference>
<feature type="domain" description="HTH gntR-type" evidence="4">
    <location>
        <begin position="12"/>
        <end position="79"/>
    </location>
</feature>
<dbReference type="SUPFAM" id="SSF48008">
    <property type="entry name" value="GntR ligand-binding domain-like"/>
    <property type="match status" value="1"/>
</dbReference>
<dbReference type="InterPro" id="IPR036390">
    <property type="entry name" value="WH_DNA-bd_sf"/>
</dbReference>
<dbReference type="SUPFAM" id="SSF46785">
    <property type="entry name" value="Winged helix' DNA-binding domain"/>
    <property type="match status" value="1"/>
</dbReference>
<evidence type="ECO:0000256" key="2">
    <source>
        <dbReference type="ARBA" id="ARBA00023125"/>
    </source>
</evidence>
<evidence type="ECO:0000259" key="4">
    <source>
        <dbReference type="PROSITE" id="PS50949"/>
    </source>
</evidence>
<gene>
    <name evidence="5" type="ORF">L2W38_07585</name>
</gene>
<dbReference type="RefSeq" id="WP_236099399.1">
    <property type="nucleotide sequence ID" value="NZ_JAKGUD010000007.1"/>
</dbReference>
<dbReference type="SMART" id="SM00895">
    <property type="entry name" value="FCD"/>
    <property type="match status" value="1"/>
</dbReference>
<evidence type="ECO:0000313" key="5">
    <source>
        <dbReference type="EMBL" id="MCF4142676.1"/>
    </source>
</evidence>
<evidence type="ECO:0000256" key="1">
    <source>
        <dbReference type="ARBA" id="ARBA00023015"/>
    </source>
</evidence>
<dbReference type="Pfam" id="PF00392">
    <property type="entry name" value="GntR"/>
    <property type="match status" value="1"/>
</dbReference>
<dbReference type="InterPro" id="IPR036388">
    <property type="entry name" value="WH-like_DNA-bd_sf"/>
</dbReference>
<keyword evidence="6" id="KW-1185">Reference proteome</keyword>
<dbReference type="PANTHER" id="PTHR43537">
    <property type="entry name" value="TRANSCRIPTIONAL REGULATOR, GNTR FAMILY"/>
    <property type="match status" value="1"/>
</dbReference>
<proteinExistence type="predicted"/>
<dbReference type="Proteomes" id="UP001200430">
    <property type="component" value="Unassembled WGS sequence"/>
</dbReference>
<dbReference type="Gene3D" id="1.20.120.530">
    <property type="entry name" value="GntR ligand-binding domain-like"/>
    <property type="match status" value="1"/>
</dbReference>